<dbReference type="SUPFAM" id="SSF56601">
    <property type="entry name" value="beta-lactamase/transpeptidase-like"/>
    <property type="match status" value="1"/>
</dbReference>
<evidence type="ECO:0000256" key="11">
    <source>
        <dbReference type="ARBA" id="ARBA00022989"/>
    </source>
</evidence>
<evidence type="ECO:0000256" key="10">
    <source>
        <dbReference type="ARBA" id="ARBA00022984"/>
    </source>
</evidence>
<evidence type="ECO:0000313" key="18">
    <source>
        <dbReference type="Proteomes" id="UP000428260"/>
    </source>
</evidence>
<dbReference type="InterPro" id="IPR012338">
    <property type="entry name" value="Beta-lactam/transpept-like"/>
</dbReference>
<keyword evidence="3" id="KW-1003">Cell membrane</keyword>
<evidence type="ECO:0000256" key="8">
    <source>
        <dbReference type="ARBA" id="ARBA00022801"/>
    </source>
</evidence>
<dbReference type="PANTHER" id="PTHR30627">
    <property type="entry name" value="PEPTIDOGLYCAN D,D-TRANSPEPTIDASE"/>
    <property type="match status" value="1"/>
</dbReference>
<dbReference type="GO" id="GO:0008658">
    <property type="term" value="F:penicillin binding"/>
    <property type="evidence" value="ECO:0007669"/>
    <property type="project" value="InterPro"/>
</dbReference>
<keyword evidence="4" id="KW-0997">Cell inner membrane</keyword>
<name>A0A6I6K508_9BACT</name>
<dbReference type="SUPFAM" id="SSF56519">
    <property type="entry name" value="Penicillin binding protein dimerisation domain"/>
    <property type="match status" value="1"/>
</dbReference>
<keyword evidence="10" id="KW-0573">Peptidoglycan synthesis</keyword>
<keyword evidence="5 17" id="KW-0121">Carboxypeptidase</keyword>
<organism evidence="17 18">
    <name type="scientific">Maribellus comscasis</name>
    <dbReference type="NCBI Taxonomy" id="2681766"/>
    <lineage>
        <taxon>Bacteria</taxon>
        <taxon>Pseudomonadati</taxon>
        <taxon>Bacteroidota</taxon>
        <taxon>Bacteroidia</taxon>
        <taxon>Marinilabiliales</taxon>
        <taxon>Prolixibacteraceae</taxon>
        <taxon>Maribellus</taxon>
    </lineage>
</organism>
<dbReference type="GO" id="GO:0071972">
    <property type="term" value="F:peptidoglycan L,D-transpeptidase activity"/>
    <property type="evidence" value="ECO:0007669"/>
    <property type="project" value="TreeGrafter"/>
</dbReference>
<feature type="domain" description="Penicillin-binding protein transpeptidase" evidence="15">
    <location>
        <begin position="252"/>
        <end position="571"/>
    </location>
</feature>
<sequence>MNNFSKRSYIIIAIFAVIGLVYIIRLFSLQVVDSTYKQFATNNILREIVQYPARGLIYDRNGKLLVINKAAYDLLITPREVKTFDTLQLCNLLEITREELEIKIQEAKDYSRYKPSILVKQIPPESYANLQEQLYKFRGFHTQSRTLREYETTAASHVLGYVGEVTASDIKNSAYYNMGDYIGVSGIEKTYEEALRGTKGVQKKLVDVHNRIQGSFLDGQEDVPAQIGKNVTSSIELDLQLYAEKLFQNKIGSVVAIEPSTGEILAMVSAPTYDPGLLVGRVRGSNYAKLVADTLKPLFNRALLAEYPPGSTFKILNVLIGLQEQAINLYTRFSCAGPASTPIRCTHNHVTPLGPIQAIKESCNPFLWNTFRAIINKGKTSADGFNMWREYVQSFGLGKKLGSDLQYENKGNVPTEEYYNRFYGAGHWNAMTVRSLAIGQGELGITPLQLANYCAAIANKGYYYIPHVVKEVEGEKLKEDFLEKVNTNISEEFFEPVIEGMQRVVETTNASVFMKIPEVVMCGKTGTVQNPHGEDHSAFMAFAPKDNPRIAISVYVENSGYGSMFAAPIASLLVEKYLKGEVEESRKWVEERMLNIDLIHPKQEN</sequence>
<dbReference type="GO" id="GO:0071555">
    <property type="term" value="P:cell wall organization"/>
    <property type="evidence" value="ECO:0007669"/>
    <property type="project" value="UniProtKB-KW"/>
</dbReference>
<reference evidence="17 18" key="1">
    <citation type="submission" date="2019-11" db="EMBL/GenBank/DDBJ databases">
        <authorList>
            <person name="Zheng R.K."/>
            <person name="Sun C.M."/>
        </authorList>
    </citation>
    <scope>NUCLEOTIDE SEQUENCE [LARGE SCALE GENOMIC DNA]</scope>
    <source>
        <strain evidence="17 18">WC007</strain>
    </source>
</reference>
<proteinExistence type="predicted"/>
<feature type="transmembrane region" description="Helical" evidence="14">
    <location>
        <begin position="9"/>
        <end position="28"/>
    </location>
</feature>
<evidence type="ECO:0000256" key="13">
    <source>
        <dbReference type="ARBA" id="ARBA00023316"/>
    </source>
</evidence>
<dbReference type="Pfam" id="PF03717">
    <property type="entry name" value="PBP_dimer"/>
    <property type="match status" value="1"/>
</dbReference>
<keyword evidence="9" id="KW-0133">Cell shape</keyword>
<accession>A0A6I6K508</accession>
<keyword evidence="13" id="KW-0961">Cell wall biogenesis/degradation</keyword>
<keyword evidence="12 14" id="KW-0472">Membrane</keyword>
<protein>
    <submittedName>
        <fullName evidence="17">Penicillin-binding protein 2</fullName>
        <ecNumber evidence="17">3.4.16.4</ecNumber>
    </submittedName>
</protein>
<evidence type="ECO:0000256" key="9">
    <source>
        <dbReference type="ARBA" id="ARBA00022960"/>
    </source>
</evidence>
<dbReference type="GO" id="GO:0005886">
    <property type="term" value="C:plasma membrane"/>
    <property type="evidence" value="ECO:0007669"/>
    <property type="project" value="UniProtKB-SubCell"/>
</dbReference>
<dbReference type="GO" id="GO:0009252">
    <property type="term" value="P:peptidoglycan biosynthetic process"/>
    <property type="evidence" value="ECO:0007669"/>
    <property type="project" value="UniProtKB-KW"/>
</dbReference>
<evidence type="ECO:0000256" key="4">
    <source>
        <dbReference type="ARBA" id="ARBA00022519"/>
    </source>
</evidence>
<keyword evidence="7 14" id="KW-0812">Transmembrane</keyword>
<dbReference type="InterPro" id="IPR017790">
    <property type="entry name" value="Penicillin-binding_protein_2"/>
</dbReference>
<evidence type="ECO:0000256" key="6">
    <source>
        <dbReference type="ARBA" id="ARBA00022670"/>
    </source>
</evidence>
<dbReference type="InterPro" id="IPR036138">
    <property type="entry name" value="PBP_dimer_sf"/>
</dbReference>
<evidence type="ECO:0000313" key="17">
    <source>
        <dbReference type="EMBL" id="QGY45094.1"/>
    </source>
</evidence>
<dbReference type="Proteomes" id="UP000428260">
    <property type="component" value="Chromosome"/>
</dbReference>
<keyword evidence="8 17" id="KW-0378">Hydrolase</keyword>
<dbReference type="EC" id="3.4.16.4" evidence="17"/>
<dbReference type="Gene3D" id="3.40.710.10">
    <property type="entry name" value="DD-peptidase/beta-lactamase superfamily"/>
    <property type="match status" value="1"/>
</dbReference>
<dbReference type="GO" id="GO:0006508">
    <property type="term" value="P:proteolysis"/>
    <property type="evidence" value="ECO:0007669"/>
    <property type="project" value="UniProtKB-KW"/>
</dbReference>
<dbReference type="NCBIfam" id="TIGR03423">
    <property type="entry name" value="pbp2_mrdA"/>
    <property type="match status" value="1"/>
</dbReference>
<dbReference type="Pfam" id="PF00905">
    <property type="entry name" value="Transpeptidase"/>
    <property type="match status" value="1"/>
</dbReference>
<dbReference type="InterPro" id="IPR005311">
    <property type="entry name" value="PBP_dimer"/>
</dbReference>
<dbReference type="InterPro" id="IPR001460">
    <property type="entry name" value="PCN-bd_Tpept"/>
</dbReference>
<dbReference type="AlphaFoldDB" id="A0A6I6K508"/>
<dbReference type="GO" id="GO:0008360">
    <property type="term" value="P:regulation of cell shape"/>
    <property type="evidence" value="ECO:0007669"/>
    <property type="project" value="UniProtKB-KW"/>
</dbReference>
<feature type="domain" description="Penicillin-binding protein dimerisation" evidence="16">
    <location>
        <begin position="50"/>
        <end position="213"/>
    </location>
</feature>
<evidence type="ECO:0000256" key="14">
    <source>
        <dbReference type="SAM" id="Phobius"/>
    </source>
</evidence>
<evidence type="ECO:0000256" key="5">
    <source>
        <dbReference type="ARBA" id="ARBA00022645"/>
    </source>
</evidence>
<evidence type="ECO:0000256" key="7">
    <source>
        <dbReference type="ARBA" id="ARBA00022692"/>
    </source>
</evidence>
<dbReference type="RefSeq" id="WP_158868037.1">
    <property type="nucleotide sequence ID" value="NZ_CP046401.1"/>
</dbReference>
<dbReference type="EMBL" id="CP046401">
    <property type="protein sequence ID" value="QGY45094.1"/>
    <property type="molecule type" value="Genomic_DNA"/>
</dbReference>
<dbReference type="Gene3D" id="3.30.1390.30">
    <property type="entry name" value="Penicillin-binding protein 2a, domain 3"/>
    <property type="match status" value="1"/>
</dbReference>
<evidence type="ECO:0000259" key="16">
    <source>
        <dbReference type="Pfam" id="PF03717"/>
    </source>
</evidence>
<evidence type="ECO:0000256" key="1">
    <source>
        <dbReference type="ARBA" id="ARBA00004167"/>
    </source>
</evidence>
<evidence type="ECO:0000256" key="12">
    <source>
        <dbReference type="ARBA" id="ARBA00023136"/>
    </source>
</evidence>
<dbReference type="KEGG" id="mcos:GM418_15880"/>
<dbReference type="InterPro" id="IPR050515">
    <property type="entry name" value="Beta-lactam/transpept"/>
</dbReference>
<evidence type="ECO:0000256" key="3">
    <source>
        <dbReference type="ARBA" id="ARBA00022475"/>
    </source>
</evidence>
<evidence type="ECO:0000259" key="15">
    <source>
        <dbReference type="Pfam" id="PF00905"/>
    </source>
</evidence>
<gene>
    <name evidence="17" type="primary">mrdA</name>
    <name evidence="17" type="ORF">GM418_15880</name>
</gene>
<keyword evidence="11 14" id="KW-1133">Transmembrane helix</keyword>
<keyword evidence="6" id="KW-0645">Protease</keyword>
<keyword evidence="18" id="KW-1185">Reference proteome</keyword>
<dbReference type="Gene3D" id="3.90.1310.10">
    <property type="entry name" value="Penicillin-binding protein 2a (Domain 2)"/>
    <property type="match status" value="1"/>
</dbReference>
<evidence type="ECO:0000256" key="2">
    <source>
        <dbReference type="ARBA" id="ARBA00004236"/>
    </source>
</evidence>
<comment type="subcellular location">
    <subcellularLocation>
        <location evidence="2">Cell membrane</location>
    </subcellularLocation>
    <subcellularLocation>
        <location evidence="1">Membrane</location>
        <topology evidence="1">Single-pass membrane protein</topology>
    </subcellularLocation>
</comment>
<dbReference type="GO" id="GO:0009002">
    <property type="term" value="F:serine-type D-Ala-D-Ala carboxypeptidase activity"/>
    <property type="evidence" value="ECO:0007669"/>
    <property type="project" value="UniProtKB-EC"/>
</dbReference>
<dbReference type="PANTHER" id="PTHR30627:SF2">
    <property type="entry name" value="PEPTIDOGLYCAN D,D-TRANSPEPTIDASE MRDA"/>
    <property type="match status" value="1"/>
</dbReference>